<evidence type="ECO:0000256" key="8">
    <source>
        <dbReference type="ARBA" id="ARBA00023157"/>
    </source>
</evidence>
<evidence type="ECO:0000256" key="2">
    <source>
        <dbReference type="ARBA" id="ARBA00006338"/>
    </source>
</evidence>
<sequence>MSEMAKGLFPRAWVKKSFYFQARISFVRVKYLFLTWLTVLVGSWVLYVQYSAYTELCRGHECRNAICDKYRRGIIDGSACSSLCEKETLYMGRCLSTLPNNQVGGAVSCCYLTQSVEFDWRSAFYQVYTGGWGDHSGIIRCKLGEVVRYELGEEPEPRKETPVFDKPNRGTSVEKFKEMLFNHLKSKFGEHADLPSLVGQILSVADGNRDGRVSLPEARSTWALLQMDEVLLGLLLQDRGHTPRLLGYCGDLYMTERIPNAPLYGFSLPWPLVSWVPGGVQRTMDQWFTPSWPRKAKISMGLLELVEDIFHGTYGSFLICDLAAVHFSYTDRHELRLTNTHVLVPEEEFRRTMRVSKCETDADCVYGVDCRTSCDPSEKRCRQDPVMPNLAKACGMLKDYILRGAPSEMREELERQLYACMGLRGNAGQMNMEHSLILNNLKALLWKRISHTKDS</sequence>
<dbReference type="Ensembl" id="ENSCVAT00000009618.1">
    <property type="protein sequence ID" value="ENSCVAP00000003692.1"/>
    <property type="gene ID" value="ENSCVAG00000004895.1"/>
</dbReference>
<reference evidence="11" key="2">
    <citation type="submission" date="2025-09" db="UniProtKB">
        <authorList>
            <consortium name="Ensembl"/>
        </authorList>
    </citation>
    <scope>IDENTIFICATION</scope>
</reference>
<dbReference type="Pfam" id="PF12260">
    <property type="entry name" value="PIP49_C"/>
    <property type="match status" value="1"/>
</dbReference>
<evidence type="ECO:0000313" key="12">
    <source>
        <dbReference type="Proteomes" id="UP000265020"/>
    </source>
</evidence>
<comment type="subcellular location">
    <subcellularLocation>
        <location evidence="1">Endoplasmic reticulum membrane</location>
        <topology evidence="1">Single-pass type II membrane protein</topology>
    </subcellularLocation>
</comment>
<evidence type="ECO:0000256" key="5">
    <source>
        <dbReference type="ARBA" id="ARBA00022968"/>
    </source>
</evidence>
<keyword evidence="3 9" id="KW-0812">Transmembrane</keyword>
<evidence type="ECO:0000256" key="1">
    <source>
        <dbReference type="ARBA" id="ARBA00004648"/>
    </source>
</evidence>
<dbReference type="InterPro" id="IPR029244">
    <property type="entry name" value="FAM69_N"/>
</dbReference>
<dbReference type="Proteomes" id="UP000265020">
    <property type="component" value="Unassembled WGS sequence"/>
</dbReference>
<dbReference type="PANTHER" id="PTHR21093">
    <property type="entry name" value="DIVERGENT PROTEIN KINASE DOMAIN 1C-RELATED"/>
    <property type="match status" value="1"/>
</dbReference>
<dbReference type="GO" id="GO:0005789">
    <property type="term" value="C:endoplasmic reticulum membrane"/>
    <property type="evidence" value="ECO:0007669"/>
    <property type="project" value="UniProtKB-SubCell"/>
</dbReference>
<dbReference type="SMART" id="SM01299">
    <property type="entry name" value="PIP49_N"/>
    <property type="match status" value="1"/>
</dbReference>
<feature type="domain" description="FAM69 N-terminal" evidence="10">
    <location>
        <begin position="22"/>
        <end position="204"/>
    </location>
</feature>
<reference evidence="11" key="1">
    <citation type="submission" date="2025-08" db="UniProtKB">
        <authorList>
            <consortium name="Ensembl"/>
        </authorList>
    </citation>
    <scope>IDENTIFICATION</scope>
</reference>
<feature type="transmembrane region" description="Helical" evidence="9">
    <location>
        <begin position="31"/>
        <end position="50"/>
    </location>
</feature>
<organism evidence="11 12">
    <name type="scientific">Cyprinodon variegatus</name>
    <name type="common">Sheepshead minnow</name>
    <dbReference type="NCBI Taxonomy" id="28743"/>
    <lineage>
        <taxon>Eukaryota</taxon>
        <taxon>Metazoa</taxon>
        <taxon>Chordata</taxon>
        <taxon>Craniata</taxon>
        <taxon>Vertebrata</taxon>
        <taxon>Euteleostomi</taxon>
        <taxon>Actinopterygii</taxon>
        <taxon>Neopterygii</taxon>
        <taxon>Teleostei</taxon>
        <taxon>Neoteleostei</taxon>
        <taxon>Acanthomorphata</taxon>
        <taxon>Ovalentaria</taxon>
        <taxon>Atherinomorphae</taxon>
        <taxon>Cyprinodontiformes</taxon>
        <taxon>Cyprinodontidae</taxon>
        <taxon>Cyprinodon</taxon>
    </lineage>
</organism>
<comment type="similarity">
    <text evidence="2">Belongs to the DIPK family.</text>
</comment>
<dbReference type="Pfam" id="PF14875">
    <property type="entry name" value="PIP49_N"/>
    <property type="match status" value="2"/>
</dbReference>
<dbReference type="PANTHER" id="PTHR21093:SF8">
    <property type="entry name" value="DIVERGENT PROTEIN KINASE DOMAIN 1A"/>
    <property type="match status" value="1"/>
</dbReference>
<evidence type="ECO:0000256" key="9">
    <source>
        <dbReference type="SAM" id="Phobius"/>
    </source>
</evidence>
<accession>A0A3Q2CFF9</accession>
<keyword evidence="12" id="KW-1185">Reference proteome</keyword>
<evidence type="ECO:0000256" key="3">
    <source>
        <dbReference type="ARBA" id="ARBA00022692"/>
    </source>
</evidence>
<evidence type="ECO:0000256" key="6">
    <source>
        <dbReference type="ARBA" id="ARBA00022989"/>
    </source>
</evidence>
<dbReference type="GeneTree" id="ENSGT00390000006452"/>
<keyword evidence="5" id="KW-0735">Signal-anchor</keyword>
<keyword evidence="4" id="KW-0256">Endoplasmic reticulum</keyword>
<proteinExistence type="inferred from homology"/>
<evidence type="ECO:0000256" key="7">
    <source>
        <dbReference type="ARBA" id="ARBA00023136"/>
    </source>
</evidence>
<protein>
    <submittedName>
        <fullName evidence="11">Divergent protein kinase domain 1Aa</fullName>
    </submittedName>
</protein>
<evidence type="ECO:0000313" key="11">
    <source>
        <dbReference type="Ensembl" id="ENSCVAP00000003692.1"/>
    </source>
</evidence>
<keyword evidence="6 9" id="KW-1133">Transmembrane helix</keyword>
<name>A0A3Q2CFF9_CYPVA</name>
<dbReference type="InterPro" id="IPR022049">
    <property type="entry name" value="FAM69_kinase_dom"/>
</dbReference>
<evidence type="ECO:0000259" key="10">
    <source>
        <dbReference type="SMART" id="SM01299"/>
    </source>
</evidence>
<keyword evidence="7 9" id="KW-0472">Membrane</keyword>
<dbReference type="AlphaFoldDB" id="A0A3Q2CFF9"/>
<keyword evidence="8" id="KW-1015">Disulfide bond</keyword>
<evidence type="ECO:0000256" key="4">
    <source>
        <dbReference type="ARBA" id="ARBA00022824"/>
    </source>
</evidence>